<keyword evidence="1" id="KW-0732">Signal</keyword>
<sequence length="208" mass="21948">MHKRMLLPLAVALSSSAASAANSVDLAVTGRIMPAACSISLSSSEYAFGEIKSSDLNIDSNTAGRTTDHDLGIICSTPTHIAIQATDNRSGTALDTHFSLFGLGLDSQGNSIGAYQLITMDTELDGSLGYGTRSDDGGATWNYDTNVLSTAPSSIFSWNKTANGANPEPFVSLTQVLRAHLILSPMEDLDITQEIPLDGSATLELFYL</sequence>
<proteinExistence type="predicted"/>
<reference evidence="2 3" key="1">
    <citation type="submission" date="2022-07" db="EMBL/GenBank/DDBJ databases">
        <title>Genome Analysis of Selected Gammaproteobacteria from Nigerian Food snails.</title>
        <authorList>
            <person name="Okafor A.C."/>
        </authorList>
    </citation>
    <scope>NUCLEOTIDE SEQUENCE [LARGE SCALE GENOMIC DNA]</scope>
    <source>
        <strain evidence="2 3">Awg 2</strain>
    </source>
</reference>
<dbReference type="Pfam" id="PF06551">
    <property type="entry name" value="DUF1120"/>
    <property type="match status" value="1"/>
</dbReference>
<feature type="chain" id="PRO_5045292588" evidence="1">
    <location>
        <begin position="21"/>
        <end position="208"/>
    </location>
</feature>
<dbReference type="EMBL" id="JANEWF010000033">
    <property type="protein sequence ID" value="MDA8485720.1"/>
    <property type="molecule type" value="Genomic_DNA"/>
</dbReference>
<organism evidence="2 3">
    <name type="scientific">Metapseudomonas resinovorans</name>
    <name type="common">Pseudomonas resinovorans</name>
    <dbReference type="NCBI Taxonomy" id="53412"/>
    <lineage>
        <taxon>Bacteria</taxon>
        <taxon>Pseudomonadati</taxon>
        <taxon>Pseudomonadota</taxon>
        <taxon>Gammaproteobacteria</taxon>
        <taxon>Pseudomonadales</taxon>
        <taxon>Pseudomonadaceae</taxon>
        <taxon>Metapseudomonas</taxon>
    </lineage>
</organism>
<evidence type="ECO:0000313" key="3">
    <source>
        <dbReference type="Proteomes" id="UP001211689"/>
    </source>
</evidence>
<evidence type="ECO:0000256" key="1">
    <source>
        <dbReference type="SAM" id="SignalP"/>
    </source>
</evidence>
<comment type="caution">
    <text evidence="2">The sequence shown here is derived from an EMBL/GenBank/DDBJ whole genome shotgun (WGS) entry which is preliminary data.</text>
</comment>
<dbReference type="RefSeq" id="WP_271471927.1">
    <property type="nucleotide sequence ID" value="NZ_JANEWF010000033.1"/>
</dbReference>
<dbReference type="InterPro" id="IPR010546">
    <property type="entry name" value="DUF1120"/>
</dbReference>
<gene>
    <name evidence="2" type="ORF">NNO07_21840</name>
</gene>
<feature type="signal peptide" evidence="1">
    <location>
        <begin position="1"/>
        <end position="20"/>
    </location>
</feature>
<accession>A0ABT4YA14</accession>
<protein>
    <submittedName>
        <fullName evidence="2">DUF1120 domain-containing protein</fullName>
    </submittedName>
</protein>
<evidence type="ECO:0000313" key="2">
    <source>
        <dbReference type="EMBL" id="MDA8485720.1"/>
    </source>
</evidence>
<name>A0ABT4YA14_METRE</name>
<keyword evidence="3" id="KW-1185">Reference proteome</keyword>
<dbReference type="Proteomes" id="UP001211689">
    <property type="component" value="Unassembled WGS sequence"/>
</dbReference>